<feature type="compositionally biased region" description="Basic and acidic residues" evidence="1">
    <location>
        <begin position="42"/>
        <end position="61"/>
    </location>
</feature>
<dbReference type="GeneID" id="24843160"/>
<dbReference type="EMBL" id="CP009527">
    <property type="protein sequence ID" value="AKB53011.1"/>
    <property type="molecule type" value="Genomic_DNA"/>
</dbReference>
<geneLocation type="plasmid" evidence="3"/>
<keyword evidence="2" id="KW-0614">Plasmid</keyword>
<accession>A0A0E3LMH1</accession>
<protein>
    <submittedName>
        <fullName evidence="2">Uncharacterized protein</fullName>
    </submittedName>
</protein>
<dbReference type="Proteomes" id="UP000033033">
    <property type="component" value="Plasmid unnamed"/>
</dbReference>
<dbReference type="KEGG" id="mby:MSBRM_0013"/>
<dbReference type="AlphaFoldDB" id="A0A0E3LMH1"/>
<gene>
    <name evidence="2" type="ORF">MSBRM_0013</name>
</gene>
<evidence type="ECO:0000256" key="1">
    <source>
        <dbReference type="SAM" id="MobiDB-lite"/>
    </source>
</evidence>
<proteinExistence type="predicted"/>
<evidence type="ECO:0000313" key="3">
    <source>
        <dbReference type="Proteomes" id="UP000033033"/>
    </source>
</evidence>
<dbReference type="PATRIC" id="fig|1434108.4.peg.4451"/>
<organism evidence="2 3">
    <name type="scientific">Methanosarcina barkeri MS</name>
    <dbReference type="NCBI Taxonomy" id="1434108"/>
    <lineage>
        <taxon>Archaea</taxon>
        <taxon>Methanobacteriati</taxon>
        <taxon>Methanobacteriota</taxon>
        <taxon>Stenosarchaea group</taxon>
        <taxon>Methanomicrobia</taxon>
        <taxon>Methanosarcinales</taxon>
        <taxon>Methanosarcinaceae</taxon>
        <taxon>Methanosarcina</taxon>
    </lineage>
</organism>
<reference evidence="2 3" key="1">
    <citation type="submission" date="2014-07" db="EMBL/GenBank/DDBJ databases">
        <title>Methanogenic archaea and the global carbon cycle.</title>
        <authorList>
            <person name="Henriksen J.R."/>
            <person name="Luke J."/>
            <person name="Reinhart S."/>
            <person name="Benedict M.N."/>
            <person name="Youngblut N.D."/>
            <person name="Metcalf M.E."/>
            <person name="Whitaker R.J."/>
            <person name="Metcalf W.W."/>
        </authorList>
    </citation>
    <scope>NUCLEOTIDE SEQUENCE [LARGE SCALE GENOMIC DNA]</scope>
    <source>
        <strain evidence="2 3">MS</strain>
        <plasmid evidence="3">Plasmid</plasmid>
    </source>
</reference>
<name>A0A0E3LMH1_METBA</name>
<evidence type="ECO:0000313" key="2">
    <source>
        <dbReference type="EMBL" id="AKB53011.1"/>
    </source>
</evidence>
<dbReference type="HOGENOM" id="CLU_2056108_0_0_2"/>
<sequence>MRTAIGNTTIDENDNIGALLGQQQMQIEKNTENREEIPVAVGKKEKGKIGKQEGNTGDEKLKHNRSAKFTDLEVEQLDKIMLAIGTDKVSKALRWCLSKAWEVNGDEVERIAEEKKKIGIL</sequence>
<dbReference type="RefSeq" id="WP_048116275.1">
    <property type="nucleotide sequence ID" value="NZ_CP009527.1"/>
</dbReference>
<feature type="region of interest" description="Disordered" evidence="1">
    <location>
        <begin position="42"/>
        <end position="62"/>
    </location>
</feature>
<keyword evidence="3" id="KW-1185">Reference proteome</keyword>